<evidence type="ECO:0000256" key="5">
    <source>
        <dbReference type="ARBA" id="ARBA00023163"/>
    </source>
</evidence>
<feature type="domain" description="OmpR/PhoB-type" evidence="9">
    <location>
        <begin position="124"/>
        <end position="224"/>
    </location>
</feature>
<dbReference type="PANTHER" id="PTHR48111">
    <property type="entry name" value="REGULATOR OF RPOS"/>
    <property type="match status" value="1"/>
</dbReference>
<dbReference type="GO" id="GO:0005829">
    <property type="term" value="C:cytosol"/>
    <property type="evidence" value="ECO:0007669"/>
    <property type="project" value="TreeGrafter"/>
</dbReference>
<dbReference type="InterPro" id="IPR001867">
    <property type="entry name" value="OmpR/PhoB-type_DNA-bd"/>
</dbReference>
<gene>
    <name evidence="10" type="ORF">PJIAN_121</name>
</gene>
<dbReference type="Pfam" id="PF00486">
    <property type="entry name" value="Trans_reg_C"/>
    <property type="match status" value="1"/>
</dbReference>
<evidence type="ECO:0000256" key="7">
    <source>
        <dbReference type="PROSITE-ProRule" id="PRU01091"/>
    </source>
</evidence>
<dbReference type="InterPro" id="IPR011006">
    <property type="entry name" value="CheY-like_superfamily"/>
</dbReference>
<dbReference type="AlphaFoldDB" id="A0A170Y250"/>
<reference evidence="11" key="2">
    <citation type="journal article" date="2017" name="Genome Announc.">
        <title>Draft genome sequence of Paludibacter jiangxiensis NM7(T), a propionate-producing fermentative bacterium.</title>
        <authorList>
            <person name="Qiu Y.-L."/>
            <person name="Tourlousse D.M."/>
            <person name="Matsuura N."/>
            <person name="Ohashi A."/>
            <person name="Sekiguchi Y."/>
        </authorList>
    </citation>
    <scope>NUCLEOTIDE SEQUENCE [LARGE SCALE GENOMIC DNA]</scope>
    <source>
        <strain evidence="11">NM7</strain>
    </source>
</reference>
<evidence type="ECO:0000256" key="4">
    <source>
        <dbReference type="ARBA" id="ARBA00023125"/>
    </source>
</evidence>
<dbReference type="Proteomes" id="UP000076586">
    <property type="component" value="Unassembled WGS sequence"/>
</dbReference>
<dbReference type="InterPro" id="IPR036388">
    <property type="entry name" value="WH-like_DNA-bd_sf"/>
</dbReference>
<comment type="caution">
    <text evidence="10">The sequence shown here is derived from an EMBL/GenBank/DDBJ whole genome shotgun (WGS) entry which is preliminary data.</text>
</comment>
<keyword evidence="11" id="KW-1185">Reference proteome</keyword>
<dbReference type="PROSITE" id="PS51755">
    <property type="entry name" value="OMPR_PHOB"/>
    <property type="match status" value="1"/>
</dbReference>
<dbReference type="Pfam" id="PF00072">
    <property type="entry name" value="Response_reg"/>
    <property type="match status" value="1"/>
</dbReference>
<dbReference type="Gene3D" id="3.40.50.2300">
    <property type="match status" value="1"/>
</dbReference>
<dbReference type="SMART" id="SM00448">
    <property type="entry name" value="REC"/>
    <property type="match status" value="1"/>
</dbReference>
<dbReference type="InterPro" id="IPR001789">
    <property type="entry name" value="Sig_transdc_resp-reg_receiver"/>
</dbReference>
<accession>A0A170Y250</accession>
<evidence type="ECO:0000259" key="8">
    <source>
        <dbReference type="PROSITE" id="PS50110"/>
    </source>
</evidence>
<keyword evidence="2" id="KW-0902">Two-component regulatory system</keyword>
<dbReference type="CDD" id="cd00383">
    <property type="entry name" value="trans_reg_C"/>
    <property type="match status" value="1"/>
</dbReference>
<evidence type="ECO:0000256" key="6">
    <source>
        <dbReference type="PROSITE-ProRule" id="PRU00169"/>
    </source>
</evidence>
<organism evidence="10 11">
    <name type="scientific">Paludibacter jiangxiensis</name>
    <dbReference type="NCBI Taxonomy" id="681398"/>
    <lineage>
        <taxon>Bacteria</taxon>
        <taxon>Pseudomonadati</taxon>
        <taxon>Bacteroidota</taxon>
        <taxon>Bacteroidia</taxon>
        <taxon>Bacteroidales</taxon>
        <taxon>Paludibacteraceae</taxon>
        <taxon>Paludibacter</taxon>
    </lineage>
</organism>
<dbReference type="Gene3D" id="6.10.250.690">
    <property type="match status" value="1"/>
</dbReference>
<dbReference type="GO" id="GO:0000156">
    <property type="term" value="F:phosphorelay response regulator activity"/>
    <property type="evidence" value="ECO:0007669"/>
    <property type="project" value="TreeGrafter"/>
</dbReference>
<dbReference type="InterPro" id="IPR039420">
    <property type="entry name" value="WalR-like"/>
</dbReference>
<dbReference type="GO" id="GO:0032993">
    <property type="term" value="C:protein-DNA complex"/>
    <property type="evidence" value="ECO:0007669"/>
    <property type="project" value="TreeGrafter"/>
</dbReference>
<keyword evidence="1 6" id="KW-0597">Phosphoprotein</keyword>
<dbReference type="EMBL" id="BDCR01000001">
    <property type="protein sequence ID" value="GAT61442.1"/>
    <property type="molecule type" value="Genomic_DNA"/>
</dbReference>
<dbReference type="STRING" id="681398.PJIAN_121"/>
<evidence type="ECO:0000256" key="1">
    <source>
        <dbReference type="ARBA" id="ARBA00022553"/>
    </source>
</evidence>
<sequence>MKLLVVEDEDGLRETIVSFLEEEGYQCEQATRLNVALNKVSDYEYDCVLVDIGLPDGSGLQLIREIKKIAPTTGVLVISARNSLDDKVAGLELGADDYLAKPFHLAELNARIKSILRRVKYDGKIEVNIERLKILPESRQVFFDNEAVALTKKEFDLLAFFAANANRVLTKESIAEHLWGDFADAADTFDFVYSQIKNLRRKLLEKTGVDYFKNVYGIGYMFQTDKA</sequence>
<dbReference type="SUPFAM" id="SSF52172">
    <property type="entry name" value="CheY-like"/>
    <property type="match status" value="1"/>
</dbReference>
<feature type="DNA-binding region" description="OmpR/PhoB-type" evidence="7">
    <location>
        <begin position="124"/>
        <end position="224"/>
    </location>
</feature>
<evidence type="ECO:0000256" key="3">
    <source>
        <dbReference type="ARBA" id="ARBA00023015"/>
    </source>
</evidence>
<dbReference type="OrthoDB" id="9790442at2"/>
<keyword evidence="5" id="KW-0804">Transcription</keyword>
<keyword evidence="4 7" id="KW-0238">DNA-binding</keyword>
<evidence type="ECO:0000256" key="2">
    <source>
        <dbReference type="ARBA" id="ARBA00023012"/>
    </source>
</evidence>
<feature type="domain" description="Response regulatory" evidence="8">
    <location>
        <begin position="2"/>
        <end position="116"/>
    </location>
</feature>
<dbReference type="PROSITE" id="PS50110">
    <property type="entry name" value="RESPONSE_REGULATORY"/>
    <property type="match status" value="1"/>
</dbReference>
<keyword evidence="3" id="KW-0805">Transcription regulation</keyword>
<dbReference type="Gene3D" id="1.10.10.10">
    <property type="entry name" value="Winged helix-like DNA-binding domain superfamily/Winged helix DNA-binding domain"/>
    <property type="match status" value="1"/>
</dbReference>
<dbReference type="GO" id="GO:0006355">
    <property type="term" value="P:regulation of DNA-templated transcription"/>
    <property type="evidence" value="ECO:0007669"/>
    <property type="project" value="InterPro"/>
</dbReference>
<dbReference type="SMART" id="SM00862">
    <property type="entry name" value="Trans_reg_C"/>
    <property type="match status" value="1"/>
</dbReference>
<dbReference type="PANTHER" id="PTHR48111:SF22">
    <property type="entry name" value="REGULATOR OF RPOS"/>
    <property type="match status" value="1"/>
</dbReference>
<evidence type="ECO:0000259" key="9">
    <source>
        <dbReference type="PROSITE" id="PS51755"/>
    </source>
</evidence>
<feature type="modified residue" description="4-aspartylphosphate" evidence="6">
    <location>
        <position position="51"/>
    </location>
</feature>
<name>A0A170Y250_9BACT</name>
<evidence type="ECO:0000313" key="10">
    <source>
        <dbReference type="EMBL" id="GAT61442.1"/>
    </source>
</evidence>
<proteinExistence type="predicted"/>
<protein>
    <submittedName>
        <fullName evidence="10">DNA-binding response regulator, OmpR family</fullName>
    </submittedName>
</protein>
<dbReference type="RefSeq" id="WP_068701006.1">
    <property type="nucleotide sequence ID" value="NZ_BDCR01000001.1"/>
</dbReference>
<dbReference type="GO" id="GO:0000976">
    <property type="term" value="F:transcription cis-regulatory region binding"/>
    <property type="evidence" value="ECO:0007669"/>
    <property type="project" value="TreeGrafter"/>
</dbReference>
<reference evidence="11" key="1">
    <citation type="submission" date="2016-04" db="EMBL/GenBank/DDBJ databases">
        <title>Draft genome sequence of Paludibacter jiangxiensis strain NM7.</title>
        <authorList>
            <person name="Qiu Y."/>
            <person name="Matsuura N."/>
            <person name="Ohashi A."/>
            <person name="Tourlousse M.D."/>
            <person name="Sekiguchi Y."/>
        </authorList>
    </citation>
    <scope>NUCLEOTIDE SEQUENCE [LARGE SCALE GENOMIC DNA]</scope>
    <source>
        <strain evidence="11">NM7</strain>
    </source>
</reference>
<evidence type="ECO:0000313" key="11">
    <source>
        <dbReference type="Proteomes" id="UP000076586"/>
    </source>
</evidence>